<organism evidence="2 3">
    <name type="scientific">Sphaerobolus stellatus (strain SS14)</name>
    <dbReference type="NCBI Taxonomy" id="990650"/>
    <lineage>
        <taxon>Eukaryota</taxon>
        <taxon>Fungi</taxon>
        <taxon>Dikarya</taxon>
        <taxon>Basidiomycota</taxon>
        <taxon>Agaricomycotina</taxon>
        <taxon>Agaricomycetes</taxon>
        <taxon>Phallomycetidae</taxon>
        <taxon>Geastrales</taxon>
        <taxon>Sphaerobolaceae</taxon>
        <taxon>Sphaerobolus</taxon>
    </lineage>
</organism>
<feature type="region of interest" description="Disordered" evidence="1">
    <location>
        <begin position="28"/>
        <end position="47"/>
    </location>
</feature>
<dbReference type="AlphaFoldDB" id="A0A0C9U937"/>
<name>A0A0C9U937_SPHS4</name>
<dbReference type="HOGENOM" id="CLU_2504089_0_0_1"/>
<keyword evidence="3" id="KW-1185">Reference proteome</keyword>
<evidence type="ECO:0000256" key="1">
    <source>
        <dbReference type="SAM" id="MobiDB-lite"/>
    </source>
</evidence>
<dbReference type="Proteomes" id="UP000054279">
    <property type="component" value="Unassembled WGS sequence"/>
</dbReference>
<reference evidence="2 3" key="1">
    <citation type="submission" date="2014-06" db="EMBL/GenBank/DDBJ databases">
        <title>Evolutionary Origins and Diversification of the Mycorrhizal Mutualists.</title>
        <authorList>
            <consortium name="DOE Joint Genome Institute"/>
            <consortium name="Mycorrhizal Genomics Consortium"/>
            <person name="Kohler A."/>
            <person name="Kuo A."/>
            <person name="Nagy L.G."/>
            <person name="Floudas D."/>
            <person name="Copeland A."/>
            <person name="Barry K.W."/>
            <person name="Cichocki N."/>
            <person name="Veneault-Fourrey C."/>
            <person name="LaButti K."/>
            <person name="Lindquist E.A."/>
            <person name="Lipzen A."/>
            <person name="Lundell T."/>
            <person name="Morin E."/>
            <person name="Murat C."/>
            <person name="Riley R."/>
            <person name="Ohm R."/>
            <person name="Sun H."/>
            <person name="Tunlid A."/>
            <person name="Henrissat B."/>
            <person name="Grigoriev I.V."/>
            <person name="Hibbett D.S."/>
            <person name="Martin F."/>
        </authorList>
    </citation>
    <scope>NUCLEOTIDE SEQUENCE [LARGE SCALE GENOMIC DNA]</scope>
    <source>
        <strain evidence="2 3">SS14</strain>
    </source>
</reference>
<gene>
    <name evidence="2" type="ORF">M422DRAFT_32606</name>
</gene>
<sequence length="86" mass="10092">TRLRRTPWAGYAQRHRRLRRHKIDKTVQIRTRHRDISSTPPQGFGYPVAQRATSFDHARTYSFDRDVEAASAPSYSRLVSQCHFHA</sequence>
<evidence type="ECO:0000313" key="3">
    <source>
        <dbReference type="Proteomes" id="UP000054279"/>
    </source>
</evidence>
<proteinExistence type="predicted"/>
<feature type="non-terminal residue" evidence="2">
    <location>
        <position position="1"/>
    </location>
</feature>
<protein>
    <submittedName>
        <fullName evidence="2">Uncharacterized protein</fullName>
    </submittedName>
</protein>
<dbReference type="EMBL" id="KN837151">
    <property type="protein sequence ID" value="KIJ39588.1"/>
    <property type="molecule type" value="Genomic_DNA"/>
</dbReference>
<evidence type="ECO:0000313" key="2">
    <source>
        <dbReference type="EMBL" id="KIJ39588.1"/>
    </source>
</evidence>
<accession>A0A0C9U937</accession>